<evidence type="ECO:0000259" key="6">
    <source>
        <dbReference type="PROSITE" id="PS51898"/>
    </source>
</evidence>
<keyword evidence="4" id="KW-0233">DNA recombination</keyword>
<organism evidence="8 9">
    <name type="scientific">Meiothermus luteus</name>
    <dbReference type="NCBI Taxonomy" id="2026184"/>
    <lineage>
        <taxon>Bacteria</taxon>
        <taxon>Thermotogati</taxon>
        <taxon>Deinococcota</taxon>
        <taxon>Deinococci</taxon>
        <taxon>Thermales</taxon>
        <taxon>Thermaceae</taxon>
        <taxon>Meiothermus</taxon>
    </lineage>
</organism>
<dbReference type="PROSITE" id="PS51900">
    <property type="entry name" value="CB"/>
    <property type="match status" value="1"/>
</dbReference>
<keyword evidence="9" id="KW-1185">Reference proteome</keyword>
<dbReference type="Gene3D" id="1.10.150.130">
    <property type="match status" value="1"/>
</dbReference>
<feature type="domain" description="Core-binding (CB)" evidence="7">
    <location>
        <begin position="62"/>
        <end position="151"/>
    </location>
</feature>
<comment type="similarity">
    <text evidence="1">Belongs to the 'phage' integrase family.</text>
</comment>
<dbReference type="PANTHER" id="PTHR30629">
    <property type="entry name" value="PROPHAGE INTEGRASE"/>
    <property type="match status" value="1"/>
</dbReference>
<evidence type="ECO:0000313" key="9">
    <source>
        <dbReference type="Proteomes" id="UP000265800"/>
    </source>
</evidence>
<comment type="caution">
    <text evidence="8">The sequence shown here is derived from an EMBL/GenBank/DDBJ whole genome shotgun (WGS) entry which is preliminary data.</text>
</comment>
<name>A0A399E9M3_9DEIN</name>
<dbReference type="SUPFAM" id="SSF56349">
    <property type="entry name" value="DNA breaking-rejoining enzymes"/>
    <property type="match status" value="1"/>
</dbReference>
<dbReference type="AlphaFoldDB" id="A0A399E9M3"/>
<keyword evidence="2" id="KW-0229">DNA integration</keyword>
<dbReference type="InterPro" id="IPR013762">
    <property type="entry name" value="Integrase-like_cat_sf"/>
</dbReference>
<proteinExistence type="inferred from homology"/>
<dbReference type="InterPro" id="IPR011010">
    <property type="entry name" value="DNA_brk_join_enz"/>
</dbReference>
<dbReference type="InterPro" id="IPR002104">
    <property type="entry name" value="Integrase_catalytic"/>
</dbReference>
<dbReference type="PANTHER" id="PTHR30629:SF2">
    <property type="entry name" value="PROPHAGE INTEGRASE INTS-RELATED"/>
    <property type="match status" value="1"/>
</dbReference>
<dbReference type="RefSeq" id="WP_119361271.1">
    <property type="nucleotide sequence ID" value="NZ_QWKZ01000163.1"/>
</dbReference>
<dbReference type="Pfam" id="PF00589">
    <property type="entry name" value="Phage_integrase"/>
    <property type="match status" value="1"/>
</dbReference>
<dbReference type="GO" id="GO:0006310">
    <property type="term" value="P:DNA recombination"/>
    <property type="evidence" value="ECO:0007669"/>
    <property type="project" value="UniProtKB-KW"/>
</dbReference>
<protein>
    <submittedName>
        <fullName evidence="8">Transposase</fullName>
    </submittedName>
</protein>
<keyword evidence="3 5" id="KW-0238">DNA-binding</keyword>
<feature type="domain" description="Tyr recombinase" evidence="6">
    <location>
        <begin position="176"/>
        <end position="386"/>
    </location>
</feature>
<dbReference type="OrthoDB" id="24185at2"/>
<evidence type="ECO:0000256" key="3">
    <source>
        <dbReference type="ARBA" id="ARBA00023125"/>
    </source>
</evidence>
<dbReference type="GO" id="GO:0003677">
    <property type="term" value="F:DNA binding"/>
    <property type="evidence" value="ECO:0007669"/>
    <property type="project" value="UniProtKB-UniRule"/>
</dbReference>
<dbReference type="GO" id="GO:0015074">
    <property type="term" value="P:DNA integration"/>
    <property type="evidence" value="ECO:0007669"/>
    <property type="project" value="UniProtKB-KW"/>
</dbReference>
<dbReference type="Proteomes" id="UP000265800">
    <property type="component" value="Unassembled WGS sequence"/>
</dbReference>
<dbReference type="EMBL" id="QWKZ01000163">
    <property type="protein sequence ID" value="RIH81427.1"/>
    <property type="molecule type" value="Genomic_DNA"/>
</dbReference>
<reference evidence="8 9" key="1">
    <citation type="submission" date="2018-08" db="EMBL/GenBank/DDBJ databases">
        <title>Meiothermus luteus KCTC 52599 genome sequencing project.</title>
        <authorList>
            <person name="Da Costa M.S."/>
            <person name="Albuquerque L."/>
            <person name="Raposo P."/>
            <person name="Froufe H.J.C."/>
            <person name="Barroso C.S."/>
            <person name="Egas C."/>
        </authorList>
    </citation>
    <scope>NUCLEOTIDE SEQUENCE [LARGE SCALE GENOMIC DNA]</scope>
    <source>
        <strain evidence="8 9">KCTC 52599</strain>
    </source>
</reference>
<evidence type="ECO:0000256" key="5">
    <source>
        <dbReference type="PROSITE-ProRule" id="PRU01248"/>
    </source>
</evidence>
<dbReference type="CDD" id="cd01189">
    <property type="entry name" value="INT_ICEBs1_C_like"/>
    <property type="match status" value="1"/>
</dbReference>
<dbReference type="InterPro" id="IPR044068">
    <property type="entry name" value="CB"/>
</dbReference>
<evidence type="ECO:0000313" key="8">
    <source>
        <dbReference type="EMBL" id="RIH81427.1"/>
    </source>
</evidence>
<accession>A0A399E9M3</accession>
<gene>
    <name evidence="8" type="primary">int-Tn 2</name>
    <name evidence="8" type="ORF">Mlute_02805</name>
</gene>
<dbReference type="PROSITE" id="PS51898">
    <property type="entry name" value="TYR_RECOMBINASE"/>
    <property type="match status" value="1"/>
</dbReference>
<evidence type="ECO:0000256" key="4">
    <source>
        <dbReference type="ARBA" id="ARBA00023172"/>
    </source>
</evidence>
<dbReference type="InterPro" id="IPR050808">
    <property type="entry name" value="Phage_Integrase"/>
</dbReference>
<evidence type="ECO:0000256" key="2">
    <source>
        <dbReference type="ARBA" id="ARBA00022908"/>
    </source>
</evidence>
<evidence type="ECO:0000256" key="1">
    <source>
        <dbReference type="ARBA" id="ARBA00008857"/>
    </source>
</evidence>
<sequence>MPRLTNKPRKRKDGRYEVRLSILEDGRKVRISVYGATAAEADQKARDLKTRAERGQFSRDRTTVAGFAESWLSRKKKEVRPNTLDAYRRELSLALPSLKDPKAFDELGSRKLQEVRPVHVRALIDDLMSRYSLRTVRWVRQKLHTLFEEALNLELIHRNPVSPIKIKAPRGEAKAKAGRALEPHEVQALLAALDSHKDPRTALALRLMLACGLRLGEALGLQWGDIDLEEGMLSVRRTYSAYRMGPPKTPTSARTVPIPHATLERLRAYRLWYVERLGEPQAGAWVFPGNDPSKPLDYNAPGHALKRIIEAINAKRQKEAEKAGGEPVLFPHTRVHDLRHSFGSHLLANGAPLELVSERMGHADANITLGVYRHLLQHERKGWVLDPEDLTQPSAKA</sequence>
<dbReference type="Gene3D" id="1.10.443.10">
    <property type="entry name" value="Intergrase catalytic core"/>
    <property type="match status" value="1"/>
</dbReference>
<dbReference type="InterPro" id="IPR010998">
    <property type="entry name" value="Integrase_recombinase_N"/>
</dbReference>
<evidence type="ECO:0000259" key="7">
    <source>
        <dbReference type="PROSITE" id="PS51900"/>
    </source>
</evidence>